<protein>
    <recommendedName>
        <fullName evidence="4">Glycine zipper domain-containing protein</fullName>
    </recommendedName>
</protein>
<name>A0ABT4MI99_9NOCA</name>
<dbReference type="EMBL" id="JAPWIJ010000008">
    <property type="protein sequence ID" value="MCZ4520717.1"/>
    <property type="molecule type" value="Genomic_DNA"/>
</dbReference>
<sequence>MGRRRGKIKRDALGRFASTGGGAAAGAAAGAAVGAALGSKTARSRLVAGSVKSESFVGTSKDGFTGAKVGARYAAPGGRQLVVKAIVGVSKPKTAARKKPRAKSANKNTTGARVRTR</sequence>
<evidence type="ECO:0000313" key="2">
    <source>
        <dbReference type="EMBL" id="MCZ4520717.1"/>
    </source>
</evidence>
<gene>
    <name evidence="2" type="ORF">O4220_19585</name>
</gene>
<feature type="compositionally biased region" description="Basic residues" evidence="1">
    <location>
        <begin position="94"/>
        <end position="104"/>
    </location>
</feature>
<proteinExistence type="predicted"/>
<evidence type="ECO:0000313" key="3">
    <source>
        <dbReference type="Proteomes" id="UP001081071"/>
    </source>
</evidence>
<keyword evidence="3" id="KW-1185">Reference proteome</keyword>
<reference evidence="2" key="1">
    <citation type="submission" date="2022-12" db="EMBL/GenBank/DDBJ databases">
        <authorList>
            <person name="Krivoruchko A.V."/>
            <person name="Elkin A."/>
        </authorList>
    </citation>
    <scope>NUCLEOTIDE SEQUENCE</scope>
    <source>
        <strain evidence="2">IEGM 1391</strain>
    </source>
</reference>
<organism evidence="2 3">
    <name type="scientific">Rhodococcus ruber</name>
    <dbReference type="NCBI Taxonomy" id="1830"/>
    <lineage>
        <taxon>Bacteria</taxon>
        <taxon>Bacillati</taxon>
        <taxon>Actinomycetota</taxon>
        <taxon>Actinomycetes</taxon>
        <taxon>Mycobacteriales</taxon>
        <taxon>Nocardiaceae</taxon>
        <taxon>Rhodococcus</taxon>
    </lineage>
</organism>
<dbReference type="Proteomes" id="UP001081071">
    <property type="component" value="Unassembled WGS sequence"/>
</dbReference>
<evidence type="ECO:0008006" key="4">
    <source>
        <dbReference type="Google" id="ProtNLM"/>
    </source>
</evidence>
<feature type="region of interest" description="Disordered" evidence="1">
    <location>
        <begin position="92"/>
        <end position="117"/>
    </location>
</feature>
<accession>A0ABT4MI99</accession>
<dbReference type="RefSeq" id="WP_269607142.1">
    <property type="nucleotide sequence ID" value="NZ_JAPWIJ010000008.1"/>
</dbReference>
<evidence type="ECO:0000256" key="1">
    <source>
        <dbReference type="SAM" id="MobiDB-lite"/>
    </source>
</evidence>
<comment type="caution">
    <text evidence="2">The sequence shown here is derived from an EMBL/GenBank/DDBJ whole genome shotgun (WGS) entry which is preliminary data.</text>
</comment>